<evidence type="ECO:0000313" key="4">
    <source>
        <dbReference type="Proteomes" id="UP001141552"/>
    </source>
</evidence>
<comment type="caution">
    <text evidence="3">The sequence shown here is derived from an EMBL/GenBank/DDBJ whole genome shotgun (WGS) entry which is preliminary data.</text>
</comment>
<dbReference type="EMBL" id="JAKUCV010006746">
    <property type="protein sequence ID" value="KAJ4826111.1"/>
    <property type="molecule type" value="Genomic_DNA"/>
</dbReference>
<sequence length="529" mass="57125">MFNLLCSAPLISLLLLLSNIAQTTHCLPLPIEEATIQEFQLAFGENKLTSKQLVNFYIKQIQALNPLLHSVIELNPDALAQADEADKEREINKGSRLLGDLHGIPVLLKDSIGTKDKLNTTCGSYALLGSEVPRDAHVVERLRNAGAVILGKASLSEWYHCRSFQIPNGWSARGGQAKNPYVEWGDPCGSSSGSAISVAANMVAVSLGTETDGSIICPADHNSVVGLKPTVGLTSRAGVIPVSPRQDSIGPICRTVSDAVYVLDAIVGYDPRDHEATKEAAKFFPTGGYKQFLKADGLRGKRLGVVRNPFQGSFNDSTVISAVNRHLEILREGGAIVVDNLEISGIDVILNPYESGELIAILAEFKLTINRYLEELVKSPVRSLTDIIDFNTRNPELENLKEYGQELLTASDMTNGIGEDEIKAMKFMEKLSEEGFEKLMKENELDAMVTIGSDVSSVLAIGGYPAITVPAGYGSTGMPFGICFGGLKGMEPKLIEVAYAFEQATKSRRPPFSGSLNLHGISSIEVENC</sequence>
<dbReference type="SUPFAM" id="SSF75304">
    <property type="entry name" value="Amidase signature (AS) enzymes"/>
    <property type="match status" value="1"/>
</dbReference>
<feature type="chain" id="PRO_5040139102" description="Amidase domain-containing protein" evidence="1">
    <location>
        <begin position="27"/>
        <end position="529"/>
    </location>
</feature>
<reference evidence="3" key="1">
    <citation type="submission" date="2022-02" db="EMBL/GenBank/DDBJ databases">
        <authorList>
            <person name="Henning P.M."/>
            <person name="McCubbin A.G."/>
            <person name="Shore J.S."/>
        </authorList>
    </citation>
    <scope>NUCLEOTIDE SEQUENCE</scope>
    <source>
        <strain evidence="3">F60SS</strain>
        <tissue evidence="3">Leaves</tissue>
    </source>
</reference>
<organism evidence="3 4">
    <name type="scientific">Turnera subulata</name>
    <dbReference type="NCBI Taxonomy" id="218843"/>
    <lineage>
        <taxon>Eukaryota</taxon>
        <taxon>Viridiplantae</taxon>
        <taxon>Streptophyta</taxon>
        <taxon>Embryophyta</taxon>
        <taxon>Tracheophyta</taxon>
        <taxon>Spermatophyta</taxon>
        <taxon>Magnoliopsida</taxon>
        <taxon>eudicotyledons</taxon>
        <taxon>Gunneridae</taxon>
        <taxon>Pentapetalae</taxon>
        <taxon>rosids</taxon>
        <taxon>fabids</taxon>
        <taxon>Malpighiales</taxon>
        <taxon>Passifloraceae</taxon>
        <taxon>Turnera</taxon>
    </lineage>
</organism>
<evidence type="ECO:0000313" key="3">
    <source>
        <dbReference type="EMBL" id="KAJ4826111.1"/>
    </source>
</evidence>
<dbReference type="Proteomes" id="UP001141552">
    <property type="component" value="Unassembled WGS sequence"/>
</dbReference>
<proteinExistence type="predicted"/>
<accession>A0A9Q0J1G3</accession>
<dbReference type="InterPro" id="IPR036928">
    <property type="entry name" value="AS_sf"/>
</dbReference>
<gene>
    <name evidence="3" type="ORF">Tsubulata_010963</name>
</gene>
<keyword evidence="4" id="KW-1185">Reference proteome</keyword>
<protein>
    <recommendedName>
        <fullName evidence="2">Amidase domain-containing protein</fullName>
    </recommendedName>
</protein>
<evidence type="ECO:0000256" key="1">
    <source>
        <dbReference type="SAM" id="SignalP"/>
    </source>
</evidence>
<dbReference type="Pfam" id="PF01425">
    <property type="entry name" value="Amidase"/>
    <property type="match status" value="1"/>
</dbReference>
<keyword evidence="1" id="KW-0732">Signal</keyword>
<feature type="signal peptide" evidence="1">
    <location>
        <begin position="1"/>
        <end position="26"/>
    </location>
</feature>
<name>A0A9Q0J1G3_9ROSI</name>
<dbReference type="PANTHER" id="PTHR42678">
    <property type="entry name" value="AMIDASE"/>
    <property type="match status" value="1"/>
</dbReference>
<dbReference type="AlphaFoldDB" id="A0A9Q0J1G3"/>
<evidence type="ECO:0000259" key="2">
    <source>
        <dbReference type="Pfam" id="PF01425"/>
    </source>
</evidence>
<feature type="domain" description="Amidase" evidence="2">
    <location>
        <begin position="53"/>
        <end position="492"/>
    </location>
</feature>
<dbReference type="OrthoDB" id="566138at2759"/>
<dbReference type="InterPro" id="IPR023631">
    <property type="entry name" value="Amidase_dom"/>
</dbReference>
<dbReference type="Gene3D" id="3.90.1300.10">
    <property type="entry name" value="Amidase signature (AS) domain"/>
    <property type="match status" value="1"/>
</dbReference>
<dbReference type="PANTHER" id="PTHR42678:SF25">
    <property type="entry name" value="AMIDASE C869.01"/>
    <property type="match status" value="1"/>
</dbReference>
<reference evidence="3" key="2">
    <citation type="journal article" date="2023" name="Plants (Basel)">
        <title>Annotation of the Turnera subulata (Passifloraceae) Draft Genome Reveals the S-Locus Evolved after the Divergence of Turneroideae from Passifloroideae in a Stepwise Manner.</title>
        <authorList>
            <person name="Henning P.M."/>
            <person name="Roalson E.H."/>
            <person name="Mir W."/>
            <person name="McCubbin A.G."/>
            <person name="Shore J.S."/>
        </authorList>
    </citation>
    <scope>NUCLEOTIDE SEQUENCE</scope>
    <source>
        <strain evidence="3">F60SS</strain>
    </source>
</reference>